<protein>
    <submittedName>
        <fullName evidence="1">Uncharacterized protein</fullName>
    </submittedName>
</protein>
<dbReference type="InParanoid" id="A7END3"/>
<dbReference type="Proteomes" id="UP000001312">
    <property type="component" value="Unassembled WGS sequence"/>
</dbReference>
<dbReference type="EMBL" id="CH476628">
    <property type="protein sequence ID" value="EDO04349.1"/>
    <property type="molecule type" value="Genomic_DNA"/>
</dbReference>
<dbReference type="KEGG" id="ssl:SS1G_06832"/>
<dbReference type="GeneID" id="5488504"/>
<gene>
    <name evidence="1" type="ORF">SS1G_06832</name>
</gene>
<name>A7END3_SCLS1</name>
<keyword evidence="2" id="KW-1185">Reference proteome</keyword>
<accession>A7END3</accession>
<reference evidence="2" key="1">
    <citation type="journal article" date="2011" name="PLoS Genet.">
        <title>Genomic analysis of the necrotrophic fungal pathogens Sclerotinia sclerotiorum and Botrytis cinerea.</title>
        <authorList>
            <person name="Amselem J."/>
            <person name="Cuomo C.A."/>
            <person name="van Kan J.A."/>
            <person name="Viaud M."/>
            <person name="Benito E.P."/>
            <person name="Couloux A."/>
            <person name="Coutinho P.M."/>
            <person name="de Vries R.P."/>
            <person name="Dyer P.S."/>
            <person name="Fillinger S."/>
            <person name="Fournier E."/>
            <person name="Gout L."/>
            <person name="Hahn M."/>
            <person name="Kohn L."/>
            <person name="Lapalu N."/>
            <person name="Plummer K.M."/>
            <person name="Pradier J.M."/>
            <person name="Quevillon E."/>
            <person name="Sharon A."/>
            <person name="Simon A."/>
            <person name="ten Have A."/>
            <person name="Tudzynski B."/>
            <person name="Tudzynski P."/>
            <person name="Wincker P."/>
            <person name="Andrew M."/>
            <person name="Anthouard V."/>
            <person name="Beever R.E."/>
            <person name="Beffa R."/>
            <person name="Benoit I."/>
            <person name="Bouzid O."/>
            <person name="Brault B."/>
            <person name="Chen Z."/>
            <person name="Choquer M."/>
            <person name="Collemare J."/>
            <person name="Cotton P."/>
            <person name="Danchin E.G."/>
            <person name="Da Silva C."/>
            <person name="Gautier A."/>
            <person name="Giraud C."/>
            <person name="Giraud T."/>
            <person name="Gonzalez C."/>
            <person name="Grossetete S."/>
            <person name="Guldener U."/>
            <person name="Henrissat B."/>
            <person name="Howlett B.J."/>
            <person name="Kodira C."/>
            <person name="Kretschmer M."/>
            <person name="Lappartient A."/>
            <person name="Leroch M."/>
            <person name="Levis C."/>
            <person name="Mauceli E."/>
            <person name="Neuveglise C."/>
            <person name="Oeser B."/>
            <person name="Pearson M."/>
            <person name="Poulain J."/>
            <person name="Poussereau N."/>
            <person name="Quesneville H."/>
            <person name="Rascle C."/>
            <person name="Schumacher J."/>
            <person name="Segurens B."/>
            <person name="Sexton A."/>
            <person name="Silva E."/>
            <person name="Sirven C."/>
            <person name="Soanes D.M."/>
            <person name="Talbot N.J."/>
            <person name="Templeton M."/>
            <person name="Yandava C."/>
            <person name="Yarden O."/>
            <person name="Zeng Q."/>
            <person name="Rollins J.A."/>
            <person name="Lebrun M.H."/>
            <person name="Dickman M."/>
        </authorList>
    </citation>
    <scope>NUCLEOTIDE SEQUENCE [LARGE SCALE GENOMIC DNA]</scope>
    <source>
        <strain evidence="2">ATCC 18683 / 1980 / Ss-1</strain>
    </source>
</reference>
<dbReference type="RefSeq" id="XP_001592591.1">
    <property type="nucleotide sequence ID" value="XM_001592541.1"/>
</dbReference>
<dbReference type="AlphaFoldDB" id="A7END3"/>
<organism evidence="1 2">
    <name type="scientific">Sclerotinia sclerotiorum (strain ATCC 18683 / 1980 / Ss-1)</name>
    <name type="common">White mold</name>
    <name type="synonym">Whetzelinia sclerotiorum</name>
    <dbReference type="NCBI Taxonomy" id="665079"/>
    <lineage>
        <taxon>Eukaryota</taxon>
        <taxon>Fungi</taxon>
        <taxon>Dikarya</taxon>
        <taxon>Ascomycota</taxon>
        <taxon>Pezizomycotina</taxon>
        <taxon>Leotiomycetes</taxon>
        <taxon>Helotiales</taxon>
        <taxon>Sclerotiniaceae</taxon>
        <taxon>Sclerotinia</taxon>
    </lineage>
</organism>
<evidence type="ECO:0000313" key="2">
    <source>
        <dbReference type="Proteomes" id="UP000001312"/>
    </source>
</evidence>
<sequence>MSTVSIIKVEDLTVILFSSVVLPFNSSPRE</sequence>
<evidence type="ECO:0000313" key="1">
    <source>
        <dbReference type="EMBL" id="EDO04349.1"/>
    </source>
</evidence>
<proteinExistence type="predicted"/>